<sequence>MVNLFLVIGIVISAVFYLYFKTKQFRSSLPITKKWYANRALISLGSLLVFFGINQMILYPSTLTYVIGALFILLGIGTVGYYWKVAKHYGQFVKEEQAINTSN</sequence>
<keyword evidence="3" id="KW-1185">Reference proteome</keyword>
<evidence type="ECO:0008006" key="4">
    <source>
        <dbReference type="Google" id="ProtNLM"/>
    </source>
</evidence>
<keyword evidence="1" id="KW-0812">Transmembrane</keyword>
<dbReference type="Proteomes" id="UP000265725">
    <property type="component" value="Chromosome"/>
</dbReference>
<evidence type="ECO:0000256" key="1">
    <source>
        <dbReference type="SAM" id="Phobius"/>
    </source>
</evidence>
<dbReference type="RefSeq" id="WP_119883579.1">
    <property type="nucleotide sequence ID" value="NZ_CP032418.1"/>
</dbReference>
<dbReference type="AlphaFoldDB" id="A0A385YTK3"/>
<dbReference type="OrthoDB" id="2453019at2"/>
<reference evidence="3" key="1">
    <citation type="submission" date="2018-09" db="EMBL/GenBank/DDBJ databases">
        <authorList>
            <person name="Zhu H."/>
        </authorList>
    </citation>
    <scope>NUCLEOTIDE SEQUENCE [LARGE SCALE GENOMIC DNA]</scope>
    <source>
        <strain evidence="3">K2R23-3</strain>
    </source>
</reference>
<proteinExistence type="predicted"/>
<accession>A0A385YTK3</accession>
<evidence type="ECO:0000313" key="3">
    <source>
        <dbReference type="Proteomes" id="UP000265725"/>
    </source>
</evidence>
<dbReference type="Pfam" id="PF14007">
    <property type="entry name" value="YtpI"/>
    <property type="match status" value="1"/>
</dbReference>
<organism evidence="2 3">
    <name type="scientific">Paenisporosarcina cavernae</name>
    <dbReference type="NCBI Taxonomy" id="2320858"/>
    <lineage>
        <taxon>Bacteria</taxon>
        <taxon>Bacillati</taxon>
        <taxon>Bacillota</taxon>
        <taxon>Bacilli</taxon>
        <taxon>Bacillales</taxon>
        <taxon>Caryophanaceae</taxon>
        <taxon>Paenisporosarcina</taxon>
    </lineage>
</organism>
<feature type="transmembrane region" description="Helical" evidence="1">
    <location>
        <begin position="40"/>
        <end position="59"/>
    </location>
</feature>
<feature type="transmembrane region" description="Helical" evidence="1">
    <location>
        <begin position="5"/>
        <end position="20"/>
    </location>
</feature>
<dbReference type="KEGG" id="paek:D3873_08000"/>
<keyword evidence="1" id="KW-1133">Transmembrane helix</keyword>
<feature type="transmembrane region" description="Helical" evidence="1">
    <location>
        <begin position="65"/>
        <end position="83"/>
    </location>
</feature>
<name>A0A385YTK3_9BACL</name>
<protein>
    <recommendedName>
        <fullName evidence="4">YtpI-like protein</fullName>
    </recommendedName>
</protein>
<dbReference type="EMBL" id="CP032418">
    <property type="protein sequence ID" value="AYC29841.1"/>
    <property type="molecule type" value="Genomic_DNA"/>
</dbReference>
<keyword evidence="1" id="KW-0472">Membrane</keyword>
<evidence type="ECO:0000313" key="2">
    <source>
        <dbReference type="EMBL" id="AYC29841.1"/>
    </source>
</evidence>
<gene>
    <name evidence="2" type="ORF">D3873_08000</name>
</gene>
<dbReference type="InterPro" id="IPR025618">
    <property type="entry name" value="YtpI"/>
</dbReference>